<evidence type="ECO:0000313" key="1">
    <source>
        <dbReference type="EMBL" id="TDK29004.1"/>
    </source>
</evidence>
<dbReference type="AlphaFoldDB" id="A0A4R5U5A4"/>
<accession>A0A4R5U5A4</accession>
<dbReference type="Proteomes" id="UP000295543">
    <property type="component" value="Unassembled WGS sequence"/>
</dbReference>
<sequence>MTTDAREHLLDWLRDAHAMEQQAEKMLKAQAARIEHYPRLKARIEEHIEETLGQQQALEGCIARLDGSPSVVKDTMGKLAALGQAIGGMTASDEIVKGAMAGYVFENVEIASYTALIAAAEVVGDHETKRVCEQILQQEVAMSEWLAAHLPEVVQEFLARSETPGVTARK</sequence>
<protein>
    <submittedName>
        <fullName evidence="1">Ferritin-like domain-containing protein</fullName>
    </submittedName>
</protein>
<comment type="caution">
    <text evidence="1">The sequence shown here is derived from an EMBL/GenBank/DDBJ whole genome shotgun (WGS) entry which is preliminary data.</text>
</comment>
<gene>
    <name evidence="1" type="ORF">E2F49_15710</name>
</gene>
<name>A0A4R5U5A4_9GAMM</name>
<dbReference type="CDD" id="cd00657">
    <property type="entry name" value="Ferritin_like"/>
    <property type="match status" value="1"/>
</dbReference>
<keyword evidence="2" id="KW-1185">Reference proteome</keyword>
<organism evidence="1 2">
    <name type="scientific">Luteimonas terrae</name>
    <dbReference type="NCBI Taxonomy" id="1530191"/>
    <lineage>
        <taxon>Bacteria</taxon>
        <taxon>Pseudomonadati</taxon>
        <taxon>Pseudomonadota</taxon>
        <taxon>Gammaproteobacteria</taxon>
        <taxon>Lysobacterales</taxon>
        <taxon>Lysobacteraceae</taxon>
        <taxon>Luteimonas</taxon>
    </lineage>
</organism>
<evidence type="ECO:0000313" key="2">
    <source>
        <dbReference type="Proteomes" id="UP000295543"/>
    </source>
</evidence>
<dbReference type="RefSeq" id="WP_133394768.1">
    <property type="nucleotide sequence ID" value="NZ_SMTG01000009.1"/>
</dbReference>
<dbReference type="Gene3D" id="1.20.1260.10">
    <property type="match status" value="1"/>
</dbReference>
<dbReference type="SUPFAM" id="SSF47240">
    <property type="entry name" value="Ferritin-like"/>
    <property type="match status" value="1"/>
</dbReference>
<dbReference type="OrthoDB" id="7273732at2"/>
<dbReference type="EMBL" id="SMTG01000009">
    <property type="protein sequence ID" value="TDK29004.1"/>
    <property type="molecule type" value="Genomic_DNA"/>
</dbReference>
<dbReference type="Pfam" id="PF05974">
    <property type="entry name" value="DUF892"/>
    <property type="match status" value="1"/>
</dbReference>
<dbReference type="InterPro" id="IPR012347">
    <property type="entry name" value="Ferritin-like"/>
</dbReference>
<dbReference type="InterPro" id="IPR010287">
    <property type="entry name" value="DUF892_YciF-like"/>
</dbReference>
<reference evidence="1 2" key="1">
    <citation type="submission" date="2019-03" db="EMBL/GenBank/DDBJ databases">
        <title>Luteimonas zhaokaii sp.nov., isolated from the rectal contents of Plateau pika in Yushu, Qinghai Province, China.</title>
        <authorList>
            <person name="Zhang G."/>
        </authorList>
    </citation>
    <scope>NUCLEOTIDE SEQUENCE [LARGE SCALE GENOMIC DNA]</scope>
    <source>
        <strain evidence="1 2">THG-MD21</strain>
    </source>
</reference>
<dbReference type="InterPro" id="IPR009078">
    <property type="entry name" value="Ferritin-like_SF"/>
</dbReference>
<proteinExistence type="predicted"/>